<dbReference type="EMBL" id="MBER01000054">
    <property type="protein sequence ID" value="OMC46872.1"/>
    <property type="molecule type" value="Genomic_DNA"/>
</dbReference>
<feature type="region of interest" description="Disordered" evidence="1">
    <location>
        <begin position="1"/>
        <end position="28"/>
    </location>
</feature>
<comment type="caution">
    <text evidence="2">The sequence shown here is derived from an EMBL/GenBank/DDBJ whole genome shotgun (WGS) entry which is preliminary data.</text>
</comment>
<reference evidence="2 3" key="1">
    <citation type="submission" date="2016-07" db="EMBL/GenBank/DDBJ databases">
        <authorList>
            <person name="Sutton G."/>
            <person name="Brinkac L."/>
            <person name="Sanka R."/>
            <person name="Adams M."/>
            <person name="Lau E."/>
            <person name="Kumar A."/>
            <person name="Macaden R."/>
        </authorList>
    </citation>
    <scope>NUCLEOTIDE SEQUENCE [LARGE SCALE GENOMIC DNA]</scope>
    <source>
        <strain evidence="2 3">GA-0871</strain>
    </source>
</reference>
<gene>
    <name evidence="2" type="ORF">A5742_25400</name>
</gene>
<dbReference type="Proteomes" id="UP000187001">
    <property type="component" value="Unassembled WGS sequence"/>
</dbReference>
<name>A0ABD6QP48_MYCFO</name>
<evidence type="ECO:0000313" key="2">
    <source>
        <dbReference type="EMBL" id="OMC46872.1"/>
    </source>
</evidence>
<evidence type="ECO:0000313" key="3">
    <source>
        <dbReference type="Proteomes" id="UP000187001"/>
    </source>
</evidence>
<protein>
    <submittedName>
        <fullName evidence="2">Molecular chaperone DnaJ</fullName>
    </submittedName>
</protein>
<dbReference type="AlphaFoldDB" id="A0ABD6QP48"/>
<proteinExistence type="predicted"/>
<sequence length="215" mass="24118">MSNYPPRMTLRPIDAWPRPETRNRQRSQFSANWSATLDLLDRETFHLGNGRRHPDTVLQIALRERDFRISDGMPRANAVPSHPGVILSIESAKGPLSFPCDKFDRWQDNLRAIALGLEALRKVDRYGITPGDEQYQGWRAIEAKPAKGFPNAAEALVFLASVDSRAHHPPAPADAAAIYRRARAEAHPDRNSGARELWDRVEAAADRLRAAGWLA</sequence>
<organism evidence="2 3">
    <name type="scientific">Mycolicibacterium fortuitum</name>
    <name type="common">Mycobacterium fortuitum</name>
    <dbReference type="NCBI Taxonomy" id="1766"/>
    <lineage>
        <taxon>Bacteria</taxon>
        <taxon>Bacillati</taxon>
        <taxon>Actinomycetota</taxon>
        <taxon>Actinomycetes</taxon>
        <taxon>Mycobacteriales</taxon>
        <taxon>Mycobacteriaceae</taxon>
        <taxon>Mycolicibacterium</taxon>
    </lineage>
</organism>
<evidence type="ECO:0000256" key="1">
    <source>
        <dbReference type="SAM" id="MobiDB-lite"/>
    </source>
</evidence>
<dbReference type="RefSeq" id="WP_076204752.1">
    <property type="nucleotide sequence ID" value="NZ_MBER01000054.1"/>
</dbReference>
<accession>A0ABD6QP48</accession>